<keyword evidence="2" id="KW-0227">DNA damage</keyword>
<dbReference type="GO" id="GO:0016887">
    <property type="term" value="F:ATP hydrolysis activity"/>
    <property type="evidence" value="ECO:0007669"/>
    <property type="project" value="TreeGrafter"/>
</dbReference>
<keyword evidence="13" id="KW-1185">Reference proteome</keyword>
<dbReference type="Pfam" id="PF08494">
    <property type="entry name" value="DEAD_assoc"/>
    <property type="match status" value="1"/>
</dbReference>
<dbReference type="Pfam" id="PF23235">
    <property type="entry name" value="WHD_3rd_Lhr"/>
    <property type="match status" value="1"/>
</dbReference>
<feature type="domain" description="Helicase C-terminal" evidence="11">
    <location>
        <begin position="304"/>
        <end position="493"/>
    </location>
</feature>
<dbReference type="InterPro" id="IPR055369">
    <property type="entry name" value="WH2_Lhr"/>
</dbReference>
<proteinExistence type="predicted"/>
<dbReference type="RefSeq" id="WP_091967863.1">
    <property type="nucleotide sequence ID" value="NZ_FOGZ01000004.1"/>
</dbReference>
<dbReference type="SUPFAM" id="SSF52540">
    <property type="entry name" value="P-loop containing nucleoside triphosphate hydrolases"/>
    <property type="match status" value="1"/>
</dbReference>
<dbReference type="InterPro" id="IPR013701">
    <property type="entry name" value="Lhr-like_DEAD/DEAH_assoc"/>
</dbReference>
<evidence type="ECO:0000256" key="1">
    <source>
        <dbReference type="ARBA" id="ARBA00022741"/>
    </source>
</evidence>
<keyword evidence="7" id="KW-0234">DNA repair</keyword>
<keyword evidence="5" id="KW-0067">ATP-binding</keyword>
<dbReference type="GO" id="GO:0004386">
    <property type="term" value="F:helicase activity"/>
    <property type="evidence" value="ECO:0007669"/>
    <property type="project" value="UniProtKB-KW"/>
</dbReference>
<dbReference type="Pfam" id="PF23236">
    <property type="entry name" value="WHD_2nd_Lhr"/>
    <property type="match status" value="1"/>
</dbReference>
<dbReference type="SMART" id="SM00490">
    <property type="entry name" value="HELICc"/>
    <property type="match status" value="1"/>
</dbReference>
<dbReference type="Pfam" id="PF23234">
    <property type="entry name" value="WHD_4th_Lhr"/>
    <property type="match status" value="1"/>
</dbReference>
<feature type="domain" description="Helicase ATP-binding" evidence="10">
    <location>
        <begin position="40"/>
        <end position="260"/>
    </location>
</feature>
<evidence type="ECO:0000259" key="11">
    <source>
        <dbReference type="PROSITE" id="PS51194"/>
    </source>
</evidence>
<dbReference type="InterPro" id="IPR014001">
    <property type="entry name" value="Helicase_ATP-bd"/>
</dbReference>
<dbReference type="GO" id="GO:0005524">
    <property type="term" value="F:ATP binding"/>
    <property type="evidence" value="ECO:0007669"/>
    <property type="project" value="UniProtKB-KW"/>
</dbReference>
<reference evidence="12 13" key="1">
    <citation type="submission" date="2016-10" db="EMBL/GenBank/DDBJ databases">
        <authorList>
            <person name="de Groot N.N."/>
        </authorList>
    </citation>
    <scope>NUCLEOTIDE SEQUENCE [LARGE SCALE GENOMIC DNA]</scope>
    <source>
        <strain evidence="12 13">DSM 16859</strain>
    </source>
</reference>
<dbReference type="GO" id="GO:0003677">
    <property type="term" value="F:DNA binding"/>
    <property type="evidence" value="ECO:0007669"/>
    <property type="project" value="UniProtKB-KW"/>
</dbReference>
<dbReference type="OrthoDB" id="9815222at2"/>
<evidence type="ECO:0000256" key="4">
    <source>
        <dbReference type="ARBA" id="ARBA00022806"/>
    </source>
</evidence>
<dbReference type="PROSITE" id="PS51194">
    <property type="entry name" value="HELICASE_CTER"/>
    <property type="match status" value="1"/>
</dbReference>
<dbReference type="InterPro" id="IPR011545">
    <property type="entry name" value="DEAD/DEAH_box_helicase_dom"/>
</dbReference>
<dbReference type="Pfam" id="PF00270">
    <property type="entry name" value="DEAD"/>
    <property type="match status" value="1"/>
</dbReference>
<evidence type="ECO:0000256" key="5">
    <source>
        <dbReference type="ARBA" id="ARBA00022840"/>
    </source>
</evidence>
<protein>
    <submittedName>
        <fullName evidence="12">ATP-dependent helicase Lhr and Lhr-like helicase</fullName>
    </submittedName>
</protein>
<keyword evidence="1" id="KW-0547">Nucleotide-binding</keyword>
<dbReference type="SMART" id="SM00487">
    <property type="entry name" value="DEXDc"/>
    <property type="match status" value="1"/>
</dbReference>
<dbReference type="GO" id="GO:0006281">
    <property type="term" value="P:DNA repair"/>
    <property type="evidence" value="ECO:0007669"/>
    <property type="project" value="UniProtKB-KW"/>
</dbReference>
<dbReference type="Proteomes" id="UP000198815">
    <property type="component" value="Unassembled WGS sequence"/>
</dbReference>
<dbReference type="CDD" id="cd18796">
    <property type="entry name" value="SF2_C_LHR"/>
    <property type="match status" value="1"/>
</dbReference>
<keyword evidence="4 12" id="KW-0347">Helicase</keyword>
<keyword evidence="8" id="KW-0413">Isomerase</keyword>
<sequence length="1556" mass="166743">MTASDPAPASADALNGFGEATRRWFTDVFEAPTPAQLAAWQAIGSGENALVIAPTGSGKTLAAFLHSLDRLSRPEHAPHPLPWAAALGAQPPIIDAADAGVSDSPPTAGVKVLYISPLKALAVDVERNLRAPLRGIAATAERLGLSAPQVSVAVRSGDTSAAERRALSSHPPDILITTPESLFLMLSSQVATTLDSVQTVIVDEVHALAGSKRGAHLMVSLERLESMGTRGGFQRIGLSATVRPAQRVAEFLGGRHPVRVVSPPADKTWQLKVVVPIEDMTQLRTPAAPDPPDSAPDQQSMWPPIERAILDLVLAHRSTLCFVNSRRLAERLTAHLNELHAADLGAHPEPHPLPAQVMTASATTHGMDGTEYPIIACAHHGSVSKQRRSQIESDLKSGRLPCVVATSSLELGIDMGAVDLVIQVQSPPSVSSGLQRVGRAGHQVGAVSEGIFFPTSRGDVLESAVVAGRMEQGEIEAVRQLRNPLDVLAQQLVSMCLSHSPTSAELYRIVRGADAFRELPRSAFDAVLDMLTGRYPSEDFAELRPRLVWDRATDVLSARPGARRLVTTSGGTIPDRGLFGVFLVGEGTASGKHQPGRRVGELDEEMVYESRVGDVFTLGTSSWRIEDITTSQVLVSPAPGLPGRLPFWRGDSPGRPAELGAALGRAVRELGQLAHGRAAERLTSRGLDPRAAENLLSYLDDQRSATGVLPDDRTILVERFRDEIGDWRICVHCALGSAVLQPWALVIGAKAQERYGVEVHATATNDGIIIQLPDTDQASPDSSLLDMAPSDVESLVSEQVFGSALFAARFRECAARALLLPRRNPGQRSPLWQQRIKSAQLLGVAAGYRDFPIVVEAMRECLQDVFDLPALTRLMSEIAARRVRVVGIETPQPSPFARSLMFGYVGEFVYDSDQPLAERRLAALTVDSGILAELLGREGAEELLDPAIAAAIESELQALAHDRQATTAEQLWELVRTIGPLTAAECRERSAGDADLWIAQLIEHRRMSTVRVAGIPMVCSDTDIGLLRDALGVPVPPAMSAPPPRAVEEALADVALRWVRHHALCTADSLAQRYGLALDTARSALDRLTDAGTLVRGTILPHPGETDSPPDFAALGEDPAATQYCHERVLTLIKRRTLAALRNDVEAVDQQQLARFLDAWQQLAPIEARQDPLPTPQTSLDDLLGVADLLTGYPLPASMLESVVLPARLPGYHPALLDEALATGELIWMGSGAIGSHDGWVTLWPGGVQPPAPPAPESLSPLAKELITRLAAGGGWRVSDLVSPQQGPGAVQDALWELAWAGMVTTDTFTSVRALTTQGSLKRPATPHPRRQRLRPRGRDAPLTGERWAAVVHRGDEPNRLLESLDTQLARYGVLTRGSVLSEPATPSFAQAYRVLARMEESGVVRRGYFVTGLGGAQFAMPGAVDRLRQAAPTPMRLLAACDPANPYGAALEWPSSKGHRPTRKAGALVVLADGAPVCYLERGARTLVTFDSTNAEDLAQALALMGEAVDRSAIQPISIDRVDGAAALSEGVHTEAMAAAGFVMVPQGYKRRRHG</sequence>
<dbReference type="STRING" id="64702.SAMN05443377_10483"/>
<gene>
    <name evidence="12" type="ORF">SAMN05443377_10483</name>
</gene>
<evidence type="ECO:0000256" key="9">
    <source>
        <dbReference type="SAM" id="MobiDB-lite"/>
    </source>
</evidence>
<dbReference type="InterPro" id="IPR052511">
    <property type="entry name" value="ATP-dep_Helicase"/>
</dbReference>
<dbReference type="Pfam" id="PF19306">
    <property type="entry name" value="WHD_Lhr"/>
    <property type="match status" value="1"/>
</dbReference>
<dbReference type="InterPro" id="IPR001650">
    <property type="entry name" value="Helicase_C-like"/>
</dbReference>
<keyword evidence="3" id="KW-0378">Hydrolase</keyword>
<feature type="region of interest" description="Disordered" evidence="9">
    <location>
        <begin position="1316"/>
        <end position="1340"/>
    </location>
</feature>
<dbReference type="PROSITE" id="PS51192">
    <property type="entry name" value="HELICASE_ATP_BIND_1"/>
    <property type="match status" value="1"/>
</dbReference>
<dbReference type="PANTHER" id="PTHR47962">
    <property type="entry name" value="ATP-DEPENDENT HELICASE LHR-RELATED-RELATED"/>
    <property type="match status" value="1"/>
</dbReference>
<dbReference type="Pfam" id="PF00271">
    <property type="entry name" value="Helicase_C"/>
    <property type="match status" value="1"/>
</dbReference>
<dbReference type="Gene3D" id="3.40.50.300">
    <property type="entry name" value="P-loop containing nucleotide triphosphate hydrolases"/>
    <property type="match status" value="2"/>
</dbReference>
<dbReference type="EMBL" id="FOGZ01000004">
    <property type="protein sequence ID" value="SER63165.1"/>
    <property type="molecule type" value="Genomic_DNA"/>
</dbReference>
<organism evidence="12 13">
    <name type="scientific">Propionibacterium cyclohexanicum</name>
    <dbReference type="NCBI Taxonomy" id="64702"/>
    <lineage>
        <taxon>Bacteria</taxon>
        <taxon>Bacillati</taxon>
        <taxon>Actinomycetota</taxon>
        <taxon>Actinomycetes</taxon>
        <taxon>Propionibacteriales</taxon>
        <taxon>Propionibacteriaceae</taxon>
        <taxon>Propionibacterium</taxon>
    </lineage>
</organism>
<evidence type="ECO:0000256" key="8">
    <source>
        <dbReference type="ARBA" id="ARBA00023235"/>
    </source>
</evidence>
<evidence type="ECO:0000256" key="3">
    <source>
        <dbReference type="ARBA" id="ARBA00022801"/>
    </source>
</evidence>
<dbReference type="InterPro" id="IPR027417">
    <property type="entry name" value="P-loop_NTPase"/>
</dbReference>
<dbReference type="InterPro" id="IPR055368">
    <property type="entry name" value="WH3_Lhr"/>
</dbReference>
<evidence type="ECO:0000256" key="2">
    <source>
        <dbReference type="ARBA" id="ARBA00022763"/>
    </source>
</evidence>
<name>A0A1H9QSE8_9ACTN</name>
<dbReference type="PANTHER" id="PTHR47962:SF5">
    <property type="entry name" value="ATP-DEPENDENT HELICASE LHR-RELATED"/>
    <property type="match status" value="1"/>
</dbReference>
<evidence type="ECO:0000259" key="10">
    <source>
        <dbReference type="PROSITE" id="PS51192"/>
    </source>
</evidence>
<keyword evidence="6" id="KW-0238">DNA-binding</keyword>
<dbReference type="InterPro" id="IPR045628">
    <property type="entry name" value="Lhr_WH_dom"/>
</dbReference>
<evidence type="ECO:0000313" key="12">
    <source>
        <dbReference type="EMBL" id="SER63165.1"/>
    </source>
</evidence>
<accession>A0A1H9QSE8</accession>
<dbReference type="InterPro" id="IPR055367">
    <property type="entry name" value="WH4_Lhr"/>
</dbReference>
<evidence type="ECO:0000256" key="7">
    <source>
        <dbReference type="ARBA" id="ARBA00023204"/>
    </source>
</evidence>
<evidence type="ECO:0000256" key="6">
    <source>
        <dbReference type="ARBA" id="ARBA00023125"/>
    </source>
</evidence>
<evidence type="ECO:0000313" key="13">
    <source>
        <dbReference type="Proteomes" id="UP000198815"/>
    </source>
</evidence>